<evidence type="ECO:0000256" key="1">
    <source>
        <dbReference type="ARBA" id="ARBA00004141"/>
    </source>
</evidence>
<dbReference type="InterPro" id="IPR032808">
    <property type="entry name" value="DoxX"/>
</dbReference>
<keyword evidence="2 5" id="KW-0812">Transmembrane</keyword>
<feature type="transmembrane region" description="Helical" evidence="5">
    <location>
        <begin position="70"/>
        <end position="90"/>
    </location>
</feature>
<comment type="subcellular location">
    <subcellularLocation>
        <location evidence="1">Membrane</location>
        <topology evidence="1">Multi-pass membrane protein</topology>
    </subcellularLocation>
</comment>
<keyword evidence="3 5" id="KW-1133">Transmembrane helix</keyword>
<dbReference type="Proteomes" id="UP000291144">
    <property type="component" value="Unassembled WGS sequence"/>
</dbReference>
<proteinExistence type="predicted"/>
<dbReference type="GO" id="GO:0016020">
    <property type="term" value="C:membrane"/>
    <property type="evidence" value="ECO:0007669"/>
    <property type="project" value="UniProtKB-SubCell"/>
</dbReference>
<evidence type="ECO:0000256" key="2">
    <source>
        <dbReference type="ARBA" id="ARBA00022692"/>
    </source>
</evidence>
<evidence type="ECO:0000313" key="7">
    <source>
        <dbReference type="Proteomes" id="UP000291144"/>
    </source>
</evidence>
<dbReference type="RefSeq" id="WP_131361821.1">
    <property type="nucleotide sequence ID" value="NZ_SJKB01000010.1"/>
</dbReference>
<gene>
    <name evidence="6" type="ORF">E0H73_29235</name>
</gene>
<evidence type="ECO:0000256" key="5">
    <source>
        <dbReference type="SAM" id="Phobius"/>
    </source>
</evidence>
<accession>A0A4V6N4S7</accession>
<reference evidence="6 7" key="1">
    <citation type="submission" date="2019-02" db="EMBL/GenBank/DDBJ databases">
        <title>Kribbella capetownensis sp. nov. and Kribbella speibonae sp. nov., isolated from soil.</title>
        <authorList>
            <person name="Curtis S.M."/>
            <person name="Norton I."/>
            <person name="Everest G.J."/>
            <person name="Meyers P.R."/>
        </authorList>
    </citation>
    <scope>NUCLEOTIDE SEQUENCE [LARGE SCALE GENOMIC DNA]</scope>
    <source>
        <strain evidence="6 7">NRRL B-24813</strain>
    </source>
</reference>
<dbReference type="EMBL" id="SJKB01000010">
    <property type="protein sequence ID" value="TCC57472.1"/>
    <property type="molecule type" value="Genomic_DNA"/>
</dbReference>
<feature type="transmembrane region" description="Helical" evidence="5">
    <location>
        <begin position="6"/>
        <end position="25"/>
    </location>
</feature>
<dbReference type="AlphaFoldDB" id="A0A4V6N4S7"/>
<evidence type="ECO:0000313" key="6">
    <source>
        <dbReference type="EMBL" id="TCC57472.1"/>
    </source>
</evidence>
<organism evidence="6 7">
    <name type="scientific">Kribbella pittospori</name>
    <dbReference type="NCBI Taxonomy" id="722689"/>
    <lineage>
        <taxon>Bacteria</taxon>
        <taxon>Bacillati</taxon>
        <taxon>Actinomycetota</taxon>
        <taxon>Actinomycetes</taxon>
        <taxon>Propionibacteriales</taxon>
        <taxon>Kribbellaceae</taxon>
        <taxon>Kribbella</taxon>
    </lineage>
</organism>
<evidence type="ECO:0000256" key="4">
    <source>
        <dbReference type="ARBA" id="ARBA00023136"/>
    </source>
</evidence>
<protein>
    <submittedName>
        <fullName evidence="6">DoxX family protein</fullName>
    </submittedName>
</protein>
<name>A0A4V6N4S7_9ACTN</name>
<comment type="caution">
    <text evidence="6">The sequence shown here is derived from an EMBL/GenBank/DDBJ whole genome shotgun (WGS) entry which is preliminary data.</text>
</comment>
<feature type="transmembrane region" description="Helical" evidence="5">
    <location>
        <begin position="102"/>
        <end position="121"/>
    </location>
</feature>
<dbReference type="Pfam" id="PF13564">
    <property type="entry name" value="DoxX_2"/>
    <property type="match status" value="1"/>
</dbReference>
<sequence length="125" mass="13281">MNVFLWIVAGVLAAFFLAAGANKLSQSRRKLLANPNMQWVEDFSPGTLKLIGTAEVLGALGLILPGALDIAPILVPLAALGLAVIMVGAIITHTRRKETRVLPINVVVLILAVLLAVFRFGPNSF</sequence>
<keyword evidence="4 5" id="KW-0472">Membrane</keyword>
<keyword evidence="7" id="KW-1185">Reference proteome</keyword>
<dbReference type="OrthoDB" id="3790625at2"/>
<evidence type="ECO:0000256" key="3">
    <source>
        <dbReference type="ARBA" id="ARBA00022989"/>
    </source>
</evidence>